<feature type="coiled-coil region" evidence="1">
    <location>
        <begin position="297"/>
        <end position="324"/>
    </location>
</feature>
<dbReference type="GO" id="GO:0016887">
    <property type="term" value="F:ATP hydrolysis activity"/>
    <property type="evidence" value="ECO:0007669"/>
    <property type="project" value="InterPro"/>
</dbReference>
<dbReference type="PANTHER" id="PTHR32182">
    <property type="entry name" value="DNA REPLICATION AND REPAIR PROTEIN RECF"/>
    <property type="match status" value="1"/>
</dbReference>
<dbReference type="STRING" id="28117.BHV66_08730"/>
<feature type="domain" description="Rad50/SbcC-type AAA" evidence="2">
    <location>
        <begin position="5"/>
        <end position="264"/>
    </location>
</feature>
<dbReference type="Pfam" id="PF13476">
    <property type="entry name" value="AAA_23"/>
    <property type="match status" value="1"/>
</dbReference>
<dbReference type="SUPFAM" id="SSF52540">
    <property type="entry name" value="P-loop containing nucleoside triphosphate hydrolases"/>
    <property type="match status" value="1"/>
</dbReference>
<keyword evidence="1" id="KW-0175">Coiled coil</keyword>
<dbReference type="PANTHER" id="PTHR32182:SF0">
    <property type="entry name" value="DNA REPLICATION AND REPAIR PROTEIN RECF"/>
    <property type="match status" value="1"/>
</dbReference>
<evidence type="ECO:0000313" key="3">
    <source>
        <dbReference type="EMBL" id="OKY93719.1"/>
    </source>
</evidence>
<proteinExistence type="predicted"/>
<dbReference type="Gene3D" id="3.40.50.300">
    <property type="entry name" value="P-loop containing nucleotide triphosphate hydrolases"/>
    <property type="match status" value="1"/>
</dbReference>
<gene>
    <name evidence="3" type="ORF">BHV66_08730</name>
</gene>
<dbReference type="GO" id="GO:0006302">
    <property type="term" value="P:double-strand break repair"/>
    <property type="evidence" value="ECO:0007669"/>
    <property type="project" value="InterPro"/>
</dbReference>
<dbReference type="EMBL" id="MNQH01000033">
    <property type="protein sequence ID" value="OKY93719.1"/>
    <property type="molecule type" value="Genomic_DNA"/>
</dbReference>
<dbReference type="AlphaFoldDB" id="A0A1Q6F4B1"/>
<organism evidence="3 4">
    <name type="scientific">Alistipes putredinis</name>
    <dbReference type="NCBI Taxonomy" id="28117"/>
    <lineage>
        <taxon>Bacteria</taxon>
        <taxon>Pseudomonadati</taxon>
        <taxon>Bacteroidota</taxon>
        <taxon>Bacteroidia</taxon>
        <taxon>Bacteroidales</taxon>
        <taxon>Rikenellaceae</taxon>
        <taxon>Alistipes</taxon>
    </lineage>
</organism>
<evidence type="ECO:0000256" key="1">
    <source>
        <dbReference type="SAM" id="Coils"/>
    </source>
</evidence>
<feature type="coiled-coil region" evidence="1">
    <location>
        <begin position="220"/>
        <end position="270"/>
    </location>
</feature>
<name>A0A1Q6F4B1_9BACT</name>
<comment type="caution">
    <text evidence="3">The sequence shown here is derived from an EMBL/GenBank/DDBJ whole genome shotgun (WGS) entry which is preliminary data.</text>
</comment>
<evidence type="ECO:0000313" key="4">
    <source>
        <dbReference type="Proteomes" id="UP000187417"/>
    </source>
</evidence>
<dbReference type="RefSeq" id="WP_176897798.1">
    <property type="nucleotide sequence ID" value="NZ_DAIPNV010000004.1"/>
</dbReference>
<dbReference type="GO" id="GO:0000731">
    <property type="term" value="P:DNA synthesis involved in DNA repair"/>
    <property type="evidence" value="ECO:0007669"/>
    <property type="project" value="TreeGrafter"/>
</dbReference>
<dbReference type="InterPro" id="IPR027417">
    <property type="entry name" value="P-loop_NTPase"/>
</dbReference>
<protein>
    <submittedName>
        <fullName evidence="3">DNA sulfur modification protein DndD</fullName>
    </submittedName>
</protein>
<dbReference type="Proteomes" id="UP000187417">
    <property type="component" value="Unassembled WGS sequence"/>
</dbReference>
<feature type="coiled-coil region" evidence="1">
    <location>
        <begin position="477"/>
        <end position="504"/>
    </location>
</feature>
<sequence>MFIDSIILNNFRAYKGVNQTSFQKNGKNVFVIAGNNGFGKTTFLTSLVWCLYGKLMVDVDDKFRKDINDAQGYKNFAKSNLNKECAQSIDGLELDIEDKRIISKKGYLEQFEKIKLDSQYSVELHIRDVFIPAVPCSEILIRRTFDYLLESETIEVLIDGQVNELAKEVGYDIFINDFILSKNIATFFLFDAEKIVNLAEIKSLEEKRKLSSAYSEVLGIRKYEDIRKNLENLRIKFRKKAGSLVSQNKLEKLTADIKRIESEISENETAAISVDNQIATFRAEKDSLQEKLIREGNAISIEELARLKDVVKSLKEKDNSLKIKFKDMMEIAPFVISGKLLCNVLEQADKEQVSKSKLVNSEILVTAMRSAQRSILVGAARLLSEQQNRMLEAIIEQSFRNSITEYAPDNITDDIKILLDYTPSEHNELRALVDNIRYSFSVSFKQLVKDIKNNSIILQKTQRKISLAEYDDENSHIKDIRTRKAEVEKMLLELEMNSRSLAEKKGLLMRDYSVKKKQLSECVKMVKVDDMDKEKDIIAERLIRELTTFLTQLKEKRKFSLETKIKQEIDILMHKDDFISDVSIDIMDDIIEINLLDKDGNIINKDKLSKGEQQLYATSILKALVDESGISFPVFIDSPLQKFDSIHSKNIISKFYPAVSKQVVIFPLLGKELSTVEYEYLLPNVNKSLIILNENGRSSFQEVDPKRIFDYVG</sequence>
<reference evidence="3 4" key="1">
    <citation type="journal article" date="2016" name="Nat. Biotechnol.">
        <title>Measurement of bacterial replication rates in microbial communities.</title>
        <authorList>
            <person name="Brown C.T."/>
            <person name="Olm M.R."/>
            <person name="Thomas B.C."/>
            <person name="Banfield J.F."/>
        </authorList>
    </citation>
    <scope>NUCLEOTIDE SEQUENCE [LARGE SCALE GENOMIC DNA]</scope>
    <source>
        <strain evidence="3">CAG:67_53_122</strain>
    </source>
</reference>
<evidence type="ECO:0000259" key="2">
    <source>
        <dbReference type="Pfam" id="PF13476"/>
    </source>
</evidence>
<accession>A0A1Q6F4B1</accession>
<dbReference type="InterPro" id="IPR038729">
    <property type="entry name" value="Rad50/SbcC_AAA"/>
</dbReference>